<dbReference type="SUPFAM" id="SSF50129">
    <property type="entry name" value="GroES-like"/>
    <property type="match status" value="1"/>
</dbReference>
<dbReference type="CDD" id="cd05283">
    <property type="entry name" value="CAD1"/>
    <property type="match status" value="1"/>
</dbReference>
<protein>
    <recommendedName>
        <fullName evidence="7">Enoyl reductase (ER) domain-containing protein</fullName>
    </recommendedName>
</protein>
<dbReference type="InterPro" id="IPR047109">
    <property type="entry name" value="CAD-like"/>
</dbReference>
<dbReference type="GO" id="GO:0016616">
    <property type="term" value="F:oxidoreductase activity, acting on the CH-OH group of donors, NAD or NADP as acceptor"/>
    <property type="evidence" value="ECO:0007669"/>
    <property type="project" value="InterPro"/>
</dbReference>
<proteinExistence type="inferred from homology"/>
<dbReference type="SMART" id="SM00829">
    <property type="entry name" value="PKS_ER"/>
    <property type="match status" value="1"/>
</dbReference>
<sequence length="361" mass="39182">MSNSQADQKDTQKAFGWAARDPSGILSPFLFTRRANGDDDITMKILYCGICHSDLHVTRNDFGSNIYPVVPGHEIVGVVTQVGRNIEKFKIGDKVGVGCVIGSCRFCENCQQDMESYCPKVDFTYTFIDDGTGKKTYGGYSDILVVNEHFVIRFPENLPLDAAAPLLCAGSTVYSPMKYYGLSQSGKHLGVVGLGGLGHVAVKFAKAFGMKVTVISTSPSKKKEAVERLGADSFLISKDTDQMKAEISTMDGIIDTVSAPHPIAPLIDLLKPHGKLVVVGLPEKTVELPIFPLLLGRKLIGGSAVAGIKETQEMIDFAGKHNIVADIEVISMEYVNTAMDRLARGDIRYRFVIDIANTLNA</sequence>
<dbReference type="Pfam" id="PF08240">
    <property type="entry name" value="ADH_N"/>
    <property type="match status" value="1"/>
</dbReference>
<evidence type="ECO:0000256" key="6">
    <source>
        <dbReference type="RuleBase" id="RU361277"/>
    </source>
</evidence>
<dbReference type="InterPro" id="IPR013154">
    <property type="entry name" value="ADH-like_N"/>
</dbReference>
<dbReference type="PANTHER" id="PTHR42683">
    <property type="entry name" value="ALDEHYDE REDUCTASE"/>
    <property type="match status" value="1"/>
</dbReference>
<comment type="caution">
    <text evidence="8">The sequence shown here is derived from an EMBL/GenBank/DDBJ whole genome shotgun (WGS) entry which is preliminary data.</text>
</comment>
<keyword evidence="9" id="KW-1185">Reference proteome</keyword>
<dbReference type="FunFam" id="3.90.180.10:FF:000004">
    <property type="entry name" value="probable cinnamyl alcohol dehydrogenase"/>
    <property type="match status" value="1"/>
</dbReference>
<dbReference type="Gene3D" id="3.40.50.720">
    <property type="entry name" value="NAD(P)-binding Rossmann-like Domain"/>
    <property type="match status" value="1"/>
</dbReference>
<gene>
    <name evidence="8" type="ORF">NE237_031321</name>
</gene>
<dbReference type="GO" id="GO:0009809">
    <property type="term" value="P:lignin biosynthetic process"/>
    <property type="evidence" value="ECO:0007669"/>
    <property type="project" value="UniProtKB-ARBA"/>
</dbReference>
<evidence type="ECO:0000259" key="7">
    <source>
        <dbReference type="SMART" id="SM00829"/>
    </source>
</evidence>
<dbReference type="InterPro" id="IPR020843">
    <property type="entry name" value="ER"/>
</dbReference>
<dbReference type="InterPro" id="IPR013149">
    <property type="entry name" value="ADH-like_C"/>
</dbReference>
<keyword evidence="3 6" id="KW-0479">Metal-binding</keyword>
<reference evidence="8" key="1">
    <citation type="journal article" date="2023" name="Plant J.">
        <title>The genome of the king protea, Protea cynaroides.</title>
        <authorList>
            <person name="Chang J."/>
            <person name="Duong T.A."/>
            <person name="Schoeman C."/>
            <person name="Ma X."/>
            <person name="Roodt D."/>
            <person name="Barker N."/>
            <person name="Li Z."/>
            <person name="Van de Peer Y."/>
            <person name="Mizrachi E."/>
        </authorList>
    </citation>
    <scope>NUCLEOTIDE SEQUENCE</scope>
    <source>
        <tissue evidence="8">Young leaves</tissue>
    </source>
</reference>
<keyword evidence="5" id="KW-0560">Oxidoreductase</keyword>
<dbReference type="InterPro" id="IPR002328">
    <property type="entry name" value="ADH_Zn_CS"/>
</dbReference>
<dbReference type="InterPro" id="IPR036291">
    <property type="entry name" value="NAD(P)-bd_dom_sf"/>
</dbReference>
<dbReference type="AlphaFoldDB" id="A0A9Q0L214"/>
<feature type="domain" description="Enoyl reductase (ER)" evidence="7">
    <location>
        <begin position="24"/>
        <end position="353"/>
    </location>
</feature>
<organism evidence="8 9">
    <name type="scientific">Protea cynaroides</name>
    <dbReference type="NCBI Taxonomy" id="273540"/>
    <lineage>
        <taxon>Eukaryota</taxon>
        <taxon>Viridiplantae</taxon>
        <taxon>Streptophyta</taxon>
        <taxon>Embryophyta</taxon>
        <taxon>Tracheophyta</taxon>
        <taxon>Spermatophyta</taxon>
        <taxon>Magnoliopsida</taxon>
        <taxon>Proteales</taxon>
        <taxon>Proteaceae</taxon>
        <taxon>Protea</taxon>
    </lineage>
</organism>
<dbReference type="SUPFAM" id="SSF51735">
    <property type="entry name" value="NAD(P)-binding Rossmann-fold domains"/>
    <property type="match status" value="1"/>
</dbReference>
<dbReference type="Gene3D" id="3.90.180.10">
    <property type="entry name" value="Medium-chain alcohol dehydrogenases, catalytic domain"/>
    <property type="match status" value="1"/>
</dbReference>
<dbReference type="FunFam" id="3.40.50.720:FF:000022">
    <property type="entry name" value="Cinnamyl alcohol dehydrogenase"/>
    <property type="match status" value="1"/>
</dbReference>
<evidence type="ECO:0000256" key="3">
    <source>
        <dbReference type="ARBA" id="ARBA00022723"/>
    </source>
</evidence>
<dbReference type="PROSITE" id="PS00059">
    <property type="entry name" value="ADH_ZINC"/>
    <property type="match status" value="1"/>
</dbReference>
<name>A0A9Q0L214_9MAGN</name>
<accession>A0A9Q0L214</accession>
<evidence type="ECO:0000313" key="8">
    <source>
        <dbReference type="EMBL" id="KAJ4980484.1"/>
    </source>
</evidence>
<dbReference type="OrthoDB" id="1879366at2759"/>
<comment type="similarity">
    <text evidence="2 6">Belongs to the zinc-containing alcohol dehydrogenase family.</text>
</comment>
<dbReference type="Proteomes" id="UP001141806">
    <property type="component" value="Unassembled WGS sequence"/>
</dbReference>
<dbReference type="GO" id="GO:0008270">
    <property type="term" value="F:zinc ion binding"/>
    <property type="evidence" value="ECO:0007669"/>
    <property type="project" value="InterPro"/>
</dbReference>
<dbReference type="FunFam" id="3.90.180.10:FF:000100">
    <property type="entry name" value="Putative cinnamyl alcohol dehydrogenase 6"/>
    <property type="match status" value="1"/>
</dbReference>
<evidence type="ECO:0000256" key="4">
    <source>
        <dbReference type="ARBA" id="ARBA00022833"/>
    </source>
</evidence>
<keyword evidence="4 6" id="KW-0862">Zinc</keyword>
<dbReference type="Pfam" id="PF00107">
    <property type="entry name" value="ADH_zinc_N"/>
    <property type="match status" value="1"/>
</dbReference>
<evidence type="ECO:0000256" key="1">
    <source>
        <dbReference type="ARBA" id="ARBA00001947"/>
    </source>
</evidence>
<evidence type="ECO:0000256" key="5">
    <source>
        <dbReference type="ARBA" id="ARBA00023002"/>
    </source>
</evidence>
<dbReference type="EMBL" id="JAMYWD010000001">
    <property type="protein sequence ID" value="KAJ4980484.1"/>
    <property type="molecule type" value="Genomic_DNA"/>
</dbReference>
<dbReference type="InterPro" id="IPR011032">
    <property type="entry name" value="GroES-like_sf"/>
</dbReference>
<evidence type="ECO:0000313" key="9">
    <source>
        <dbReference type="Proteomes" id="UP001141806"/>
    </source>
</evidence>
<comment type="cofactor">
    <cofactor evidence="1 6">
        <name>Zn(2+)</name>
        <dbReference type="ChEBI" id="CHEBI:29105"/>
    </cofactor>
</comment>
<evidence type="ECO:0000256" key="2">
    <source>
        <dbReference type="ARBA" id="ARBA00008072"/>
    </source>
</evidence>